<dbReference type="RefSeq" id="WP_103301225.1">
    <property type="nucleotide sequence ID" value="NZ_CP078506.1"/>
</dbReference>
<gene>
    <name evidence="2" type="ORF">QRX88_17000</name>
</gene>
<evidence type="ECO:0000313" key="2">
    <source>
        <dbReference type="EMBL" id="MDL4937403.1"/>
    </source>
</evidence>
<dbReference type="InterPro" id="IPR025054">
    <property type="entry name" value="DUF3991"/>
</dbReference>
<reference evidence="2 3" key="1">
    <citation type="submission" date="2023-06" db="EMBL/GenBank/DDBJ databases">
        <title>Acute promotion of culturable opportunistic pathogens and persistent increase of antibiotic resistance following antibiotic exposure in mouse gut microbiota.</title>
        <authorList>
            <person name="Li L."/>
            <person name="Wang B."/>
            <person name="Sun Y."/>
            <person name="Wang M."/>
            <person name="Xu H."/>
        </authorList>
    </citation>
    <scope>NUCLEOTIDE SEQUENCE [LARGE SCALE GENOMIC DNA]</scope>
    <source>
        <strain evidence="2 3">CRI2_2</strain>
    </source>
</reference>
<evidence type="ECO:0000313" key="3">
    <source>
        <dbReference type="Proteomes" id="UP001241571"/>
    </source>
</evidence>
<dbReference type="Pfam" id="PF13154">
    <property type="entry name" value="DUF3991"/>
    <property type="match status" value="1"/>
</dbReference>
<comment type="caution">
    <text evidence="2">The sequence shown here is derived from an EMBL/GenBank/DDBJ whole genome shotgun (WGS) entry which is preliminary data.</text>
</comment>
<proteinExistence type="predicted"/>
<feature type="domain" description="DUF3991" evidence="1">
    <location>
        <begin position="127"/>
        <end position="196"/>
    </location>
</feature>
<dbReference type="InterPro" id="IPR036977">
    <property type="entry name" value="DNA_primase_Znf_CHC2"/>
</dbReference>
<dbReference type="SUPFAM" id="SSF57783">
    <property type="entry name" value="Zinc beta-ribbon"/>
    <property type="match status" value="1"/>
</dbReference>
<organism evidence="2 3">
    <name type="scientific">Enterococcus gallinarum</name>
    <dbReference type="NCBI Taxonomy" id="1353"/>
    <lineage>
        <taxon>Bacteria</taxon>
        <taxon>Bacillati</taxon>
        <taxon>Bacillota</taxon>
        <taxon>Bacilli</taxon>
        <taxon>Lactobacillales</taxon>
        <taxon>Enterococcaceae</taxon>
        <taxon>Enterococcus</taxon>
    </lineage>
</organism>
<sequence>MEKERKRIRTFTKAEIKKAAQTDIINFINSHGKGTLRGGGRYPKYYINGHGSLVIDRKHNYFYHNGQHKGDNVIRLLTDYEGYSFPQAVALLLGEELEQHTPYIETEEDLEFTYSYIKDETTTQAANYLIQVRGIDQEIVSYLVENDYLIQDKRYKNAVLNWKKFGLPEEEIIGATSIVTKKSISDSPSKYIAKNSEKHYGFNITLGQPKAVYFFEASIDLLSYWSLNKDLNDCRLICLEGLKDKTIIKTIQETYQKFGMLPSEGIYYGVDNDPAGHHFFDSCDKNYNFRKEAGKEELITNQSLIPYNNQIQKEIYDQVRQAATTHGVDKNLLLTIQKIENNLTMTNKISNGWKAYGFFADSPNEHVKAQEIQLDESLEKVCQAIKEKQVTIDTISDLYQQNDLTLLEEKLLKDRASELYMMYDQENIDVVYGVSKDWNDYLKEQRSEGLITEKQPLNSNVLSTDRIRSSIPESFTYYLQDSKTNDVVRTTLINKYQADPMIVDALIKKRLIREDDNQRIVYLWKDGENVSGGQVTGTIEDKSYGRSKIEQKILDASRPGYGFNVTLGTPDEIYFFQSPEDLLSYWTLHKNTIDHSILFALSDDSPRSMINLLNEKLEQGVSFKQVNICINKDKAGLALIDEITKLEAFDRKERTLTTDKGKQIPIKSVRPILGINWQDEVQLKKERVKELSRFQGGPTVQQQVEKQLSISR</sequence>
<dbReference type="EMBL" id="JASUBT010000017">
    <property type="protein sequence ID" value="MDL4937403.1"/>
    <property type="molecule type" value="Genomic_DNA"/>
</dbReference>
<name>A0ABD4ZXR7_ENTGA</name>
<dbReference type="AlphaFoldDB" id="A0ABD4ZXR7"/>
<dbReference type="Gene3D" id="3.90.580.10">
    <property type="entry name" value="Zinc finger, CHC2-type domain"/>
    <property type="match status" value="1"/>
</dbReference>
<protein>
    <submittedName>
        <fullName evidence="2">Toprim domain-containing protein</fullName>
    </submittedName>
</protein>
<accession>A0ABD4ZXR7</accession>
<dbReference type="Proteomes" id="UP001241571">
    <property type="component" value="Unassembled WGS sequence"/>
</dbReference>
<evidence type="ECO:0000259" key="1">
    <source>
        <dbReference type="Pfam" id="PF13154"/>
    </source>
</evidence>